<protein>
    <submittedName>
        <fullName evidence="2">Uncharacterized protein</fullName>
    </submittedName>
</protein>
<evidence type="ECO:0000313" key="2">
    <source>
        <dbReference type="WBParaSite" id="nRc.2.0.1.t07741-RA"/>
    </source>
</evidence>
<organism evidence="1 2">
    <name type="scientific">Romanomermis culicivorax</name>
    <name type="common">Nematode worm</name>
    <dbReference type="NCBI Taxonomy" id="13658"/>
    <lineage>
        <taxon>Eukaryota</taxon>
        <taxon>Metazoa</taxon>
        <taxon>Ecdysozoa</taxon>
        <taxon>Nematoda</taxon>
        <taxon>Enoplea</taxon>
        <taxon>Dorylaimia</taxon>
        <taxon>Mermithida</taxon>
        <taxon>Mermithoidea</taxon>
        <taxon>Mermithidae</taxon>
        <taxon>Romanomermis</taxon>
    </lineage>
</organism>
<reference evidence="2" key="1">
    <citation type="submission" date="2022-11" db="UniProtKB">
        <authorList>
            <consortium name="WormBaseParasite"/>
        </authorList>
    </citation>
    <scope>IDENTIFICATION</scope>
</reference>
<keyword evidence="1" id="KW-1185">Reference proteome</keyword>
<dbReference type="Proteomes" id="UP000887565">
    <property type="component" value="Unplaced"/>
</dbReference>
<sequence>MQCTQHEEFNGWVDTGKMAGCCQRNAMPQVGGSEVHVIWQSGCLTRQTRFKTWRGTGRRSNSENRFSHDN</sequence>
<name>A0A915I211_ROMCU</name>
<dbReference type="WBParaSite" id="nRc.2.0.1.t07741-RA">
    <property type="protein sequence ID" value="nRc.2.0.1.t07741-RA"/>
    <property type="gene ID" value="nRc.2.0.1.g07741"/>
</dbReference>
<proteinExistence type="predicted"/>
<dbReference type="AlphaFoldDB" id="A0A915I211"/>
<accession>A0A915I211</accession>
<evidence type="ECO:0000313" key="1">
    <source>
        <dbReference type="Proteomes" id="UP000887565"/>
    </source>
</evidence>